<dbReference type="PANTHER" id="PTHR24028:SF0">
    <property type="entry name" value="PROTOCADHERIN-10"/>
    <property type="match status" value="1"/>
</dbReference>
<dbReference type="InterPro" id="IPR020894">
    <property type="entry name" value="Cadherin_CS"/>
</dbReference>
<name>A0A8B9H2P0_ASTMX</name>
<dbReference type="Pfam" id="PF00028">
    <property type="entry name" value="Cadherin"/>
    <property type="match status" value="5"/>
</dbReference>
<feature type="domain" description="Cadherin" evidence="13">
    <location>
        <begin position="22"/>
        <end position="125"/>
    </location>
</feature>
<protein>
    <submittedName>
        <fullName evidence="14">Protocadherin 10</fullName>
    </submittedName>
</protein>
<evidence type="ECO:0000256" key="10">
    <source>
        <dbReference type="PROSITE-ProRule" id="PRU00043"/>
    </source>
</evidence>
<evidence type="ECO:0000256" key="4">
    <source>
        <dbReference type="ARBA" id="ARBA00022737"/>
    </source>
</evidence>
<dbReference type="CDD" id="cd11304">
    <property type="entry name" value="Cadherin_repeat"/>
    <property type="match status" value="6"/>
</dbReference>
<dbReference type="FunFam" id="2.60.40.60:FF:000002">
    <property type="entry name" value="Protocadherin alpha 2"/>
    <property type="match status" value="1"/>
</dbReference>
<keyword evidence="3 12" id="KW-0732">Signal</keyword>
<dbReference type="FunFam" id="2.60.40.60:FF:000001">
    <property type="entry name" value="Protocadherin alpha 2"/>
    <property type="match status" value="1"/>
</dbReference>
<dbReference type="Pfam" id="PF08266">
    <property type="entry name" value="Cadherin_2"/>
    <property type="match status" value="1"/>
</dbReference>
<proteinExistence type="predicted"/>
<accession>A0A8B9H2P0</accession>
<evidence type="ECO:0000313" key="15">
    <source>
        <dbReference type="Proteomes" id="UP000694621"/>
    </source>
</evidence>
<dbReference type="FunFam" id="2.60.40.60:FF:000248">
    <property type="entry name" value="Protocadherin 10"/>
    <property type="match status" value="1"/>
</dbReference>
<dbReference type="PANTHER" id="PTHR24028">
    <property type="entry name" value="CADHERIN-87A"/>
    <property type="match status" value="1"/>
</dbReference>
<evidence type="ECO:0000256" key="12">
    <source>
        <dbReference type="SAM" id="SignalP"/>
    </source>
</evidence>
<dbReference type="SUPFAM" id="SSF49313">
    <property type="entry name" value="Cadherin-like"/>
    <property type="match status" value="6"/>
</dbReference>
<feature type="domain" description="Cadherin" evidence="13">
    <location>
        <begin position="126"/>
        <end position="234"/>
    </location>
</feature>
<dbReference type="GO" id="GO:0005886">
    <property type="term" value="C:plasma membrane"/>
    <property type="evidence" value="ECO:0007669"/>
    <property type="project" value="InterPro"/>
</dbReference>
<dbReference type="InterPro" id="IPR050174">
    <property type="entry name" value="Protocadherin/Cadherin-CA"/>
</dbReference>
<reference evidence="14" key="1">
    <citation type="submission" date="2025-08" db="UniProtKB">
        <authorList>
            <consortium name="Ensembl"/>
        </authorList>
    </citation>
    <scope>IDENTIFICATION</scope>
</reference>
<dbReference type="GO" id="GO:0005509">
    <property type="term" value="F:calcium ion binding"/>
    <property type="evidence" value="ECO:0007669"/>
    <property type="project" value="UniProtKB-UniRule"/>
</dbReference>
<dbReference type="GO" id="GO:0009653">
    <property type="term" value="P:anatomical structure morphogenesis"/>
    <property type="evidence" value="ECO:0007669"/>
    <property type="project" value="UniProtKB-ARBA"/>
</dbReference>
<dbReference type="AlphaFoldDB" id="A0A8B9H2P0"/>
<dbReference type="InterPro" id="IPR013164">
    <property type="entry name" value="Cadherin_N"/>
</dbReference>
<dbReference type="SMART" id="SM00112">
    <property type="entry name" value="CA"/>
    <property type="match status" value="6"/>
</dbReference>
<dbReference type="FunFam" id="2.60.40.60:FF:000006">
    <property type="entry name" value="Protocadherin alpha 2"/>
    <property type="match status" value="1"/>
</dbReference>
<evidence type="ECO:0000256" key="2">
    <source>
        <dbReference type="ARBA" id="ARBA00022692"/>
    </source>
</evidence>
<sequence>MLEVLLLALSLAHGGLAQLRYSVQEEKERGTLVANIAEDLGLDVTKLHARRFQTVPSSRTPYLEVNVENGALLVGARTDREEICRQSAQQQQPCLLHLEVFLENPLELFRVEVEVLDINDNAPAFPSSDIVVEITESATPGTRFPLESAADPDVGTNALSNYAITANEYFKLDVQTQGDGNLFAELVLEKPLDRERQAVHRYVLTAVDGGQPQRTGTALLVVRVLDSNDNAPVFDQPVYTVNLREDSAPGTLVIQLNATDVDEGTNGEVVYSLSSHNLPSVQQLFAVDARSGRVEVAGAVDYEESNTHQIYVQARDMGPNAVPAHCKVLVKVVDVNDNAPEVSFSTVSEAVSESSAPGTVVAMLSVSDKDSGENGQVSCELLGDDAAPFKLKPSFRNYYTVVTDGQLDREVADSYTLTVVARDGGTPPLSTSKSVRVRVSDENDNAPRFTQPAYDVHVSENNVPGAYIYAVSALDPDLGANARVTYAIEEREIQGMSVLTYVSVNSDNGYLYALRSFDYEQIREFSFIVSARDSGDERQLADNATVRVVVVDQNDNVPSIIAPAAQNGTALERLPRTAEPGYLVTRVIATDADDGENARLSYSIIHGNELGMFRMDWRTGELRTARRVVSKKRPYELLVEVRDHGQPPLSASATISVVLVDAVAGGASGRAEKGGHGGHSGHGEGTLDLTLILIVALGSVSFVFLLAMIVLAVRCRKDKKLGARSCLARGSEEWCIGVGGVGGVGAGARRSRKKKKLSKSDIMLVQSAAGQGGNVHAQVPVEESGSFGARHLHRSAQNYCYQVCLTPESASTELMFLKPGGGTDGAVGASFAEQQQQQPDIISNGSILSSEVSMREHLHTNTRETTATTWKTLATPLQQHPGADLFSNCTEECKALGHSDRCWMPSFVPGDGRQGGDYRSNLHVPGMDAVPDTEVQAGVSPGMLGDDRSFSTFGKDKSHHGTLTPHDLLLPSARAPYKPAYLCEYTLRPYRY</sequence>
<organism evidence="14 15">
    <name type="scientific">Astyanax mexicanus</name>
    <name type="common">Blind cave fish</name>
    <name type="synonym">Astyanax fasciatus mexicanus</name>
    <dbReference type="NCBI Taxonomy" id="7994"/>
    <lineage>
        <taxon>Eukaryota</taxon>
        <taxon>Metazoa</taxon>
        <taxon>Chordata</taxon>
        <taxon>Craniata</taxon>
        <taxon>Vertebrata</taxon>
        <taxon>Euteleostomi</taxon>
        <taxon>Actinopterygii</taxon>
        <taxon>Neopterygii</taxon>
        <taxon>Teleostei</taxon>
        <taxon>Ostariophysi</taxon>
        <taxon>Characiformes</taxon>
        <taxon>Characoidei</taxon>
        <taxon>Acestrorhamphidae</taxon>
        <taxon>Acestrorhamphinae</taxon>
        <taxon>Astyanax</taxon>
    </lineage>
</organism>
<comment type="subcellular location">
    <subcellularLocation>
        <location evidence="1">Membrane</location>
        <topology evidence="1">Single-pass membrane protein</topology>
    </subcellularLocation>
</comment>
<feature type="domain" description="Cadherin" evidence="13">
    <location>
        <begin position="450"/>
        <end position="560"/>
    </location>
</feature>
<dbReference type="FunFam" id="2.60.40.60:FF:000018">
    <property type="entry name" value="Protocadherin gamma c3"/>
    <property type="match status" value="1"/>
</dbReference>
<keyword evidence="6" id="KW-0130">Cell adhesion</keyword>
<feature type="domain" description="Cadherin" evidence="13">
    <location>
        <begin position="574"/>
        <end position="661"/>
    </location>
</feature>
<evidence type="ECO:0000256" key="3">
    <source>
        <dbReference type="ARBA" id="ARBA00022729"/>
    </source>
</evidence>
<dbReference type="Gene3D" id="2.60.40.60">
    <property type="entry name" value="Cadherins"/>
    <property type="match status" value="6"/>
</dbReference>
<evidence type="ECO:0000256" key="1">
    <source>
        <dbReference type="ARBA" id="ARBA00004167"/>
    </source>
</evidence>
<dbReference type="Pfam" id="PF16492">
    <property type="entry name" value="Cadherin_C_2"/>
    <property type="match status" value="1"/>
</dbReference>
<keyword evidence="4" id="KW-0677">Repeat</keyword>
<dbReference type="Proteomes" id="UP000694621">
    <property type="component" value="Unplaced"/>
</dbReference>
<evidence type="ECO:0000259" key="13">
    <source>
        <dbReference type="PROSITE" id="PS50268"/>
    </source>
</evidence>
<feature type="chain" id="PRO_5034428773" evidence="12">
    <location>
        <begin position="18"/>
        <end position="992"/>
    </location>
</feature>
<dbReference type="PRINTS" id="PR00205">
    <property type="entry name" value="CADHERIN"/>
</dbReference>
<dbReference type="FunFam" id="2.60.40.60:FF:000093">
    <property type="entry name" value="Protocadherin 10"/>
    <property type="match status" value="1"/>
</dbReference>
<dbReference type="GO" id="GO:0007156">
    <property type="term" value="P:homophilic cell adhesion via plasma membrane adhesion molecules"/>
    <property type="evidence" value="ECO:0007669"/>
    <property type="project" value="InterPro"/>
</dbReference>
<feature type="signal peptide" evidence="12">
    <location>
        <begin position="1"/>
        <end position="17"/>
    </location>
</feature>
<evidence type="ECO:0000256" key="9">
    <source>
        <dbReference type="ARBA" id="ARBA00023180"/>
    </source>
</evidence>
<keyword evidence="2 11" id="KW-0812">Transmembrane</keyword>
<dbReference type="InterPro" id="IPR002126">
    <property type="entry name" value="Cadherin-like_dom"/>
</dbReference>
<keyword evidence="8 11" id="KW-0472">Membrane</keyword>
<feature type="domain" description="Cadherin" evidence="13">
    <location>
        <begin position="235"/>
        <end position="342"/>
    </location>
</feature>
<dbReference type="Ensembl" id="ENSAMXT00005008368.1">
    <property type="protein sequence ID" value="ENSAMXP00005007420.1"/>
    <property type="gene ID" value="ENSAMXG00005004365.1"/>
</dbReference>
<keyword evidence="9" id="KW-0325">Glycoprotein</keyword>
<dbReference type="PROSITE" id="PS50268">
    <property type="entry name" value="CADHERIN_2"/>
    <property type="match status" value="6"/>
</dbReference>
<feature type="domain" description="Cadherin" evidence="13">
    <location>
        <begin position="343"/>
        <end position="449"/>
    </location>
</feature>
<dbReference type="InterPro" id="IPR015919">
    <property type="entry name" value="Cadherin-like_sf"/>
</dbReference>
<keyword evidence="7 11" id="KW-1133">Transmembrane helix</keyword>
<dbReference type="PROSITE" id="PS00232">
    <property type="entry name" value="CADHERIN_1"/>
    <property type="match status" value="3"/>
</dbReference>
<evidence type="ECO:0000256" key="11">
    <source>
        <dbReference type="SAM" id="Phobius"/>
    </source>
</evidence>
<feature type="transmembrane region" description="Helical" evidence="11">
    <location>
        <begin position="689"/>
        <end position="713"/>
    </location>
</feature>
<evidence type="ECO:0000256" key="8">
    <source>
        <dbReference type="ARBA" id="ARBA00023136"/>
    </source>
</evidence>
<evidence type="ECO:0000256" key="7">
    <source>
        <dbReference type="ARBA" id="ARBA00022989"/>
    </source>
</evidence>
<evidence type="ECO:0000256" key="6">
    <source>
        <dbReference type="ARBA" id="ARBA00022889"/>
    </source>
</evidence>
<keyword evidence="5 10" id="KW-0106">Calcium</keyword>
<evidence type="ECO:0000313" key="14">
    <source>
        <dbReference type="Ensembl" id="ENSAMXP00005007420.1"/>
    </source>
</evidence>
<dbReference type="InterPro" id="IPR032455">
    <property type="entry name" value="Cadherin_C"/>
</dbReference>
<evidence type="ECO:0000256" key="5">
    <source>
        <dbReference type="ARBA" id="ARBA00022837"/>
    </source>
</evidence>